<evidence type="ECO:0000313" key="5">
    <source>
        <dbReference type="EMBL" id="PZR37189.1"/>
    </source>
</evidence>
<keyword evidence="1" id="KW-1188">Viral release from host cell</keyword>
<evidence type="ECO:0000313" key="6">
    <source>
        <dbReference type="Proteomes" id="UP000249393"/>
    </source>
</evidence>
<comment type="caution">
    <text evidence="5">The sequence shown here is derived from an EMBL/GenBank/DDBJ whole genome shotgun (WGS) entry which is preliminary data.</text>
</comment>
<keyword evidence="3" id="KW-0472">Membrane</keyword>
<dbReference type="EMBL" id="QFQZ01000002">
    <property type="protein sequence ID" value="PZR37189.1"/>
    <property type="molecule type" value="Genomic_DNA"/>
</dbReference>
<dbReference type="Pfam" id="PF10145">
    <property type="entry name" value="PhageMin_Tail"/>
    <property type="match status" value="1"/>
</dbReference>
<evidence type="ECO:0000256" key="2">
    <source>
        <dbReference type="SAM" id="Coils"/>
    </source>
</evidence>
<protein>
    <submittedName>
        <fullName evidence="5">Phage tail tape measure protein</fullName>
    </submittedName>
</protein>
<gene>
    <name evidence="5" type="ORF">DI526_01345</name>
</gene>
<feature type="domain" description="Phage tail tape measure protein" evidence="4">
    <location>
        <begin position="244"/>
        <end position="443"/>
    </location>
</feature>
<proteinExistence type="predicted"/>
<dbReference type="PANTHER" id="PTHR37813:SF1">
    <property type="entry name" value="FELS-2 PROPHAGE PROTEIN"/>
    <property type="match status" value="1"/>
</dbReference>
<keyword evidence="3" id="KW-0812">Transmembrane</keyword>
<dbReference type="AlphaFoldDB" id="A0A2W5VBB3"/>
<feature type="coiled-coil region" evidence="2">
    <location>
        <begin position="29"/>
        <end position="167"/>
    </location>
</feature>
<sequence length="826" mass="85507">MADRSMRLEIILAGVERITAPFNKAGQASKNLTKDLKAARDRLSDLEKTQRSLTGFQKLEQDIVATGAEMKKARATAAALERQFDETAKPTKRLMNETAKAADAVAKLEAKQREQVTRLEQVKGKLQAAGFETGDMARAQDKLHDQVREANRALDAQKGKLEELAERQARHAKASRIIAAGGGRAGKALAVSAVAGAGALGVERAIEVPARPAMNYEDALADINKVVDFKNHQEADAFGRRLLDTSTDMPGMQAEELATIAAAAGRSQIAKTELITFTEDAAKMGVAFDVAAEDAGSMMATWRTAFDLTQPKVRELADQINALTNRFGGSAGNVSSIVTRIGVLGEVAGVSAAQTAAMGAMLDKLGIQEEISATGIKNLLLTLTKGTAATKDQQAAFKALGLNAEQVSKDMQKNAGATIESVLERIGKLPKDKQAGLLTDLFGSESVAAIAPMLTQLDQLKARLQLVGDATAYTGSMNKEYLARIATTSGAVGLANNGLQAINIEMGQKLLPIITAGATKVAAIAKNFRAWTHEHPKLAQLLAKGAVVVGVFVAAVAAIALVVAPILAFLAALGGAAAALGVTVGALASTIAAVVAIIGVGIVAVIGLVKGWHQLVPIVGAVWAGVVQHFREAVAFITKLSVVFYEAGKHLMSGLVQGIGSGLGQVKDTIFNAGGKIVAWFKEKLGIHSPSRVFAGLGGFVMAGLDKGLEDGQAAPLARVRAIAGGLADHFSRAAPRLAHVAGAAALVATSASGQAAVSAPPAGMRPGAQAAAGGAPPIVINITINAAPGQDDSQLAKLVGDHVAGAVNKALAPTRRNAQYEDGWV</sequence>
<keyword evidence="2" id="KW-0175">Coiled coil</keyword>
<evidence type="ECO:0000256" key="3">
    <source>
        <dbReference type="SAM" id="Phobius"/>
    </source>
</evidence>
<feature type="transmembrane region" description="Helical" evidence="3">
    <location>
        <begin position="586"/>
        <end position="609"/>
    </location>
</feature>
<keyword evidence="3" id="KW-1133">Transmembrane helix</keyword>
<evidence type="ECO:0000256" key="1">
    <source>
        <dbReference type="ARBA" id="ARBA00022612"/>
    </source>
</evidence>
<accession>A0A2W5VBB3</accession>
<reference evidence="5 6" key="1">
    <citation type="submission" date="2017-08" db="EMBL/GenBank/DDBJ databases">
        <title>Infants hospitalized years apart are colonized by the same room-sourced microbial strains.</title>
        <authorList>
            <person name="Brooks B."/>
            <person name="Olm M.R."/>
            <person name="Firek B.A."/>
            <person name="Baker R."/>
            <person name="Thomas B.C."/>
            <person name="Morowitz M.J."/>
            <person name="Banfield J.F."/>
        </authorList>
    </citation>
    <scope>NUCLEOTIDE SEQUENCE [LARGE SCALE GENOMIC DNA]</scope>
    <source>
        <strain evidence="5">S2_003_000_R2_4</strain>
    </source>
</reference>
<dbReference type="InterPro" id="IPR010090">
    <property type="entry name" value="Phage_tape_meas"/>
</dbReference>
<evidence type="ECO:0000259" key="4">
    <source>
        <dbReference type="Pfam" id="PF10145"/>
    </source>
</evidence>
<dbReference type="PANTHER" id="PTHR37813">
    <property type="entry name" value="FELS-2 PROPHAGE PROTEIN"/>
    <property type="match status" value="1"/>
</dbReference>
<name>A0A2W5VBB3_9CAUL</name>
<dbReference type="RefSeq" id="WP_304273174.1">
    <property type="nucleotide sequence ID" value="NZ_QFQZ01000002.1"/>
</dbReference>
<dbReference type="NCBIfam" id="TIGR01760">
    <property type="entry name" value="tape_meas_TP901"/>
    <property type="match status" value="1"/>
</dbReference>
<feature type="transmembrane region" description="Helical" evidence="3">
    <location>
        <begin position="547"/>
        <end position="580"/>
    </location>
</feature>
<dbReference type="Proteomes" id="UP000249393">
    <property type="component" value="Unassembled WGS sequence"/>
</dbReference>
<organism evidence="5 6">
    <name type="scientific">Caulobacter segnis</name>
    <dbReference type="NCBI Taxonomy" id="88688"/>
    <lineage>
        <taxon>Bacteria</taxon>
        <taxon>Pseudomonadati</taxon>
        <taxon>Pseudomonadota</taxon>
        <taxon>Alphaproteobacteria</taxon>
        <taxon>Caulobacterales</taxon>
        <taxon>Caulobacteraceae</taxon>
        <taxon>Caulobacter</taxon>
    </lineage>
</organism>